<accession>A0A915YNS6</accession>
<evidence type="ECO:0000256" key="8">
    <source>
        <dbReference type="SAM" id="MobiDB-lite"/>
    </source>
</evidence>
<evidence type="ECO:0000256" key="5">
    <source>
        <dbReference type="ARBA" id="ARBA00022833"/>
    </source>
</evidence>
<evidence type="ECO:0000259" key="10">
    <source>
        <dbReference type="Pfam" id="PF05193"/>
    </source>
</evidence>
<dbReference type="FunFam" id="3.30.830.10:FF:000003">
    <property type="entry name" value="Insulin-degrading enzyme"/>
    <property type="match status" value="1"/>
</dbReference>
<proteinExistence type="inferred from homology"/>
<dbReference type="GO" id="GO:0004222">
    <property type="term" value="F:metalloendopeptidase activity"/>
    <property type="evidence" value="ECO:0007669"/>
    <property type="project" value="InterPro"/>
</dbReference>
<feature type="domain" description="Peptidase M16 C-terminal" evidence="10">
    <location>
        <begin position="220"/>
        <end position="398"/>
    </location>
</feature>
<evidence type="ECO:0000256" key="3">
    <source>
        <dbReference type="ARBA" id="ARBA00022723"/>
    </source>
</evidence>
<dbReference type="PROSITE" id="PS00143">
    <property type="entry name" value="INSULINASE"/>
    <property type="match status" value="1"/>
</dbReference>
<feature type="domain" description="Peptidase M16 N-terminal" evidence="9">
    <location>
        <begin position="59"/>
        <end position="189"/>
    </location>
</feature>
<dbReference type="InterPro" id="IPR050626">
    <property type="entry name" value="Peptidase_M16"/>
</dbReference>
<dbReference type="InterPro" id="IPR001431">
    <property type="entry name" value="Pept_M16_Zn_BS"/>
</dbReference>
<evidence type="ECO:0000256" key="6">
    <source>
        <dbReference type="ARBA" id="ARBA00023049"/>
    </source>
</evidence>
<dbReference type="AlphaFoldDB" id="A0A915YNS6"/>
<dbReference type="InterPro" id="IPR011765">
    <property type="entry name" value="Pept_M16_N"/>
</dbReference>
<dbReference type="Pfam" id="PF16187">
    <property type="entry name" value="Peptidase_M16_M"/>
    <property type="match status" value="1"/>
</dbReference>
<comment type="caution">
    <text evidence="13">The sequence shown here is derived from an EMBL/GenBank/DDBJ whole genome shotgun (WGS) entry which is preliminary data.</text>
</comment>
<dbReference type="InterPro" id="IPR032632">
    <property type="entry name" value="Peptidase_M16_M"/>
</dbReference>
<dbReference type="GO" id="GO:0051603">
    <property type="term" value="P:proteolysis involved in protein catabolic process"/>
    <property type="evidence" value="ECO:0007669"/>
    <property type="project" value="TreeGrafter"/>
</dbReference>
<evidence type="ECO:0000259" key="11">
    <source>
        <dbReference type="Pfam" id="PF16187"/>
    </source>
</evidence>
<evidence type="ECO:0000313" key="13">
    <source>
        <dbReference type="EMBL" id="CAB5297424.1"/>
    </source>
</evidence>
<dbReference type="FunFam" id="3.30.830.10:FF:000005">
    <property type="entry name" value="nardilysin isoform X1"/>
    <property type="match status" value="1"/>
</dbReference>
<dbReference type="PANTHER" id="PTHR43690:SF18">
    <property type="entry name" value="INSULIN-DEGRADING ENZYME-RELATED"/>
    <property type="match status" value="1"/>
</dbReference>
<dbReference type="Pfam" id="PF00675">
    <property type="entry name" value="Peptidase_M16"/>
    <property type="match status" value="1"/>
</dbReference>
<dbReference type="GO" id="GO:0046872">
    <property type="term" value="F:metal ion binding"/>
    <property type="evidence" value="ECO:0007669"/>
    <property type="project" value="UniProtKB-KW"/>
</dbReference>
<name>A0A915YNS6_9GLOM</name>
<dbReference type="Pfam" id="PF05193">
    <property type="entry name" value="Peptidase_M16_C"/>
    <property type="match status" value="1"/>
</dbReference>
<sequence>MAPHIIASDNSDGIFNELPQDFIISKDKSYIVFNKEIEKSSNDDRSYRIIRLSNELEALIIHDAEADKAAASLDVNIGSYHDPDNLLGLAHYCEHLLFMGTEKYPKENDYSEFLNKHNGSYNAYTYTENTNYHFEVGHEHLEPALDRFAQFFISPLFNADCTDRELKAVDSEYKGYLQNDDWRLYQLQKFNSNPEHPLSKFSVGNLETLKELPTKEGIDTRDELIKWYEKYYSANLMKLCVLGSDPLEQLTEWVVEKFSDIKNKNVAPLIPVEIPLRKDVELSKQILAKPVKDNHTLAVYIPIPSLRENYKTKAAYYAAHLIGHEGTGSICSLLKKKGWITSIYAGPEEISVDFHMMTMNVYLTEDGLEHYEDVLEIIFQYIEMLRREGPQEWIFNEISSLNQITWRFLEKSWESSYVCMLSNRLHQTYPHNEILSAPYISCEYEPKLITEMLDCLRIENCVITLASRLLSGFDKKEKWFNAEYKYEPINENLIKKLEDPVIHPDLKLCPPNEFIPTNFTVNKLDNVTPKTRPDIISDNDISRVWYKKDDKWWIPKVRIEFAFKTPLIRLTPFNLVKTALYYHVFDDAFAEEAYDASLAGLYYSIYTVEDSLRINVSGYNDKASILVELIMKRMKDLVINPERFKVLKERLKRDYNNRKLYSPNTLASIYDSQLFNETYYTTEERLSALEDINIEDVQSFYPELFKQMFIEAQVFGNMEKDEAMKMVKMVEEIFKPKVLEKSRIHRGRNVRLPKGKKYVYQRDVHDKDELNSAIEYYLQCGDNKDKYARNRLQIIAQVIEEATFDHLRTKEQLGYSVFSYVSSSVGEIGLLINLQSERDSVYLENRVEAFLIKAQSIIEEMSEEEYQKQKKSLIDNLLEKEKNIWHETSKYANHITNDYYDFNIDIDDSEEIKTITKDDVLEFYKINIHPKSPKIRKASIHVRSLKCTDNNSVDKATTTDSKENDKSEEKENKDNDESKEKDQEDDENTYAKLERLKPENYILSEDNIIITDLSEFKNRMCLGPTATPVVPLKTYYNEEMFN</sequence>
<evidence type="ECO:0000256" key="1">
    <source>
        <dbReference type="ARBA" id="ARBA00007261"/>
    </source>
</evidence>
<keyword evidence="5" id="KW-0862">Zinc</keyword>
<dbReference type="OrthoDB" id="952271at2759"/>
<dbReference type="InterPro" id="IPR054734">
    <property type="entry name" value="PqqF-like_C_4"/>
</dbReference>
<dbReference type="PANTHER" id="PTHR43690">
    <property type="entry name" value="NARDILYSIN"/>
    <property type="match status" value="1"/>
</dbReference>
<dbReference type="Proteomes" id="UP000684084">
    <property type="component" value="Unassembled WGS sequence"/>
</dbReference>
<feature type="region of interest" description="Disordered" evidence="8">
    <location>
        <begin position="951"/>
        <end position="991"/>
    </location>
</feature>
<feature type="domain" description="Peptidase M16 middle/third" evidence="11">
    <location>
        <begin position="406"/>
        <end position="688"/>
    </location>
</feature>
<feature type="compositionally biased region" description="Basic and acidic residues" evidence="8">
    <location>
        <begin position="960"/>
        <end position="982"/>
    </location>
</feature>
<evidence type="ECO:0000256" key="7">
    <source>
        <dbReference type="RuleBase" id="RU004447"/>
    </source>
</evidence>
<evidence type="ECO:0000259" key="12">
    <source>
        <dbReference type="Pfam" id="PF22456"/>
    </source>
</evidence>
<evidence type="ECO:0000259" key="9">
    <source>
        <dbReference type="Pfam" id="PF00675"/>
    </source>
</evidence>
<feature type="domain" description="Coenzyme PQQ synthesis protein F-like C-terminal lobe" evidence="12">
    <location>
        <begin position="795"/>
        <end position="891"/>
    </location>
</feature>
<keyword evidence="2" id="KW-0645">Protease</keyword>
<dbReference type="EMBL" id="CAGKOT010000001">
    <property type="protein sequence ID" value="CAB5297424.1"/>
    <property type="molecule type" value="Genomic_DNA"/>
</dbReference>
<dbReference type="FunFam" id="3.30.830.10:FF:000004">
    <property type="entry name" value="Putative insulin-degrading enzyme"/>
    <property type="match status" value="1"/>
</dbReference>
<dbReference type="Pfam" id="PF22456">
    <property type="entry name" value="PqqF-like_C_4"/>
    <property type="match status" value="1"/>
</dbReference>
<keyword evidence="3" id="KW-0479">Metal-binding</keyword>
<dbReference type="GO" id="GO:0005829">
    <property type="term" value="C:cytosol"/>
    <property type="evidence" value="ECO:0007669"/>
    <property type="project" value="TreeGrafter"/>
</dbReference>
<keyword evidence="4" id="KW-0378">Hydrolase</keyword>
<reference evidence="13" key="1">
    <citation type="submission" date="2020-05" db="EMBL/GenBank/DDBJ databases">
        <authorList>
            <person name="Rincon C."/>
            <person name="Sanders R I."/>
            <person name="Robbins C."/>
            <person name="Chaturvedi A."/>
        </authorList>
    </citation>
    <scope>NUCLEOTIDE SEQUENCE</scope>
    <source>
        <strain evidence="13">CHB12</strain>
    </source>
</reference>
<dbReference type="GO" id="GO:0005739">
    <property type="term" value="C:mitochondrion"/>
    <property type="evidence" value="ECO:0007669"/>
    <property type="project" value="TreeGrafter"/>
</dbReference>
<dbReference type="VEuPathDB" id="FungiDB:RhiirFUN_001253"/>
<dbReference type="InterPro" id="IPR007863">
    <property type="entry name" value="Peptidase_M16_C"/>
</dbReference>
<organism evidence="13 14">
    <name type="scientific">Rhizophagus irregularis</name>
    <dbReference type="NCBI Taxonomy" id="588596"/>
    <lineage>
        <taxon>Eukaryota</taxon>
        <taxon>Fungi</taxon>
        <taxon>Fungi incertae sedis</taxon>
        <taxon>Mucoromycota</taxon>
        <taxon>Glomeromycotina</taxon>
        <taxon>Glomeromycetes</taxon>
        <taxon>Glomerales</taxon>
        <taxon>Glomeraceae</taxon>
        <taxon>Rhizophagus</taxon>
    </lineage>
</organism>
<evidence type="ECO:0000256" key="2">
    <source>
        <dbReference type="ARBA" id="ARBA00022670"/>
    </source>
</evidence>
<evidence type="ECO:0000256" key="4">
    <source>
        <dbReference type="ARBA" id="ARBA00022801"/>
    </source>
</evidence>
<protein>
    <submittedName>
        <fullName evidence="13">Uncharacterized protein</fullName>
    </submittedName>
</protein>
<gene>
    <name evidence="13" type="ORF">CHRIB12_LOCUS574</name>
</gene>
<dbReference type="GO" id="GO:0043171">
    <property type="term" value="P:peptide catabolic process"/>
    <property type="evidence" value="ECO:0007669"/>
    <property type="project" value="TreeGrafter"/>
</dbReference>
<comment type="similarity">
    <text evidence="1 7">Belongs to the peptidase M16 family.</text>
</comment>
<keyword evidence="6" id="KW-0482">Metalloprotease</keyword>
<evidence type="ECO:0000313" key="14">
    <source>
        <dbReference type="Proteomes" id="UP000684084"/>
    </source>
</evidence>